<reference evidence="1" key="1">
    <citation type="submission" date="2021-01" db="EMBL/GenBank/DDBJ databases">
        <authorList>
            <consortium name="Genoscope - CEA"/>
            <person name="William W."/>
        </authorList>
    </citation>
    <scope>NUCLEOTIDE SEQUENCE</scope>
</reference>
<dbReference type="Proteomes" id="UP000688137">
    <property type="component" value="Unassembled WGS sequence"/>
</dbReference>
<dbReference type="AlphaFoldDB" id="A0A8S1MRS6"/>
<keyword evidence="2" id="KW-1185">Reference proteome</keyword>
<protein>
    <submittedName>
        <fullName evidence="1">Uncharacterized protein</fullName>
    </submittedName>
</protein>
<proteinExistence type="predicted"/>
<evidence type="ECO:0000313" key="1">
    <source>
        <dbReference type="EMBL" id="CAD8082042.1"/>
    </source>
</evidence>
<evidence type="ECO:0000313" key="2">
    <source>
        <dbReference type="Proteomes" id="UP000688137"/>
    </source>
</evidence>
<dbReference type="EMBL" id="CAJJDM010000070">
    <property type="protein sequence ID" value="CAD8082042.1"/>
    <property type="molecule type" value="Genomic_DNA"/>
</dbReference>
<accession>A0A8S1MRS6</accession>
<sequence>MNLFLHREYQMMWNQKTQQVTLKNKIITIVRILVDQEMLKFLHKTELEYEENNNNLINNLTFLSDQYFTYVVLKKKFYFNKSTNIYCKNSQKHHSKESLKKSR</sequence>
<name>A0A8S1MRS6_PARPR</name>
<organism evidence="1 2">
    <name type="scientific">Paramecium primaurelia</name>
    <dbReference type="NCBI Taxonomy" id="5886"/>
    <lineage>
        <taxon>Eukaryota</taxon>
        <taxon>Sar</taxon>
        <taxon>Alveolata</taxon>
        <taxon>Ciliophora</taxon>
        <taxon>Intramacronucleata</taxon>
        <taxon>Oligohymenophorea</taxon>
        <taxon>Peniculida</taxon>
        <taxon>Parameciidae</taxon>
        <taxon>Paramecium</taxon>
    </lineage>
</organism>
<gene>
    <name evidence="1" type="ORF">PPRIM_AZ9-3.1.T0670043</name>
</gene>
<comment type="caution">
    <text evidence="1">The sequence shown here is derived from an EMBL/GenBank/DDBJ whole genome shotgun (WGS) entry which is preliminary data.</text>
</comment>